<evidence type="ECO:0000313" key="6">
    <source>
        <dbReference type="Proteomes" id="UP000509638"/>
    </source>
</evidence>
<dbReference type="SMART" id="SM01130">
    <property type="entry name" value="DHDPS"/>
    <property type="match status" value="1"/>
</dbReference>
<evidence type="ECO:0000256" key="3">
    <source>
        <dbReference type="PIRNR" id="PIRNR001365"/>
    </source>
</evidence>
<evidence type="ECO:0000256" key="4">
    <source>
        <dbReference type="PIRSR" id="PIRSR001365-1"/>
    </source>
</evidence>
<evidence type="ECO:0000256" key="1">
    <source>
        <dbReference type="ARBA" id="ARBA00007592"/>
    </source>
</evidence>
<accession>A0A7D5IVG5</accession>
<dbReference type="Proteomes" id="UP000509638">
    <property type="component" value="Chromosome"/>
</dbReference>
<organism evidence="5 6">
    <name type="scientific">Microbacterium oleivorans</name>
    <dbReference type="NCBI Taxonomy" id="273677"/>
    <lineage>
        <taxon>Bacteria</taxon>
        <taxon>Bacillati</taxon>
        <taxon>Actinomycetota</taxon>
        <taxon>Actinomycetes</taxon>
        <taxon>Micrococcales</taxon>
        <taxon>Microbacteriaceae</taxon>
        <taxon>Microbacterium</taxon>
    </lineage>
</organism>
<dbReference type="InterPro" id="IPR002220">
    <property type="entry name" value="DapA-like"/>
</dbReference>
<comment type="similarity">
    <text evidence="1 3">Belongs to the DapA family.</text>
</comment>
<sequence>MSTLPDGAYPVMLTPFTDDGVVDVDGLDRFTDWLIDRGAAGLFPVALSGEMFELSEPERLDVARRVVQRAAGRVPVLASVVEFGDAEAVAAATARLAETGVDVVVLIASVLLAESDPESALWDKIDAALAAAPEVSFGVYECPLPYHRILSTAAVSQLASTGRFTFFKETSHDIATMAERVAASDGTPLKVFNAGIESLVESLEVGVSGLSGWIVNVYPEHVQWIVENGATARARELQTALDHVERSMGPTYPASAKELVEQRAGLGWGLGGRWQPRDVDAAAMSQLLAGADAIAAGGR</sequence>
<dbReference type="AlphaFoldDB" id="A0A7D5IVG5"/>
<dbReference type="GO" id="GO:0008840">
    <property type="term" value="F:4-hydroxy-tetrahydrodipicolinate synthase activity"/>
    <property type="evidence" value="ECO:0007669"/>
    <property type="project" value="TreeGrafter"/>
</dbReference>
<keyword evidence="2 3" id="KW-0456">Lyase</keyword>
<evidence type="ECO:0000313" key="5">
    <source>
        <dbReference type="EMBL" id="QLD11202.1"/>
    </source>
</evidence>
<dbReference type="RefSeq" id="WP_178010958.1">
    <property type="nucleotide sequence ID" value="NZ_CP058316.1"/>
</dbReference>
<name>A0A7D5IVG5_9MICO</name>
<dbReference type="EMBL" id="CP058316">
    <property type="protein sequence ID" value="QLD11202.1"/>
    <property type="molecule type" value="Genomic_DNA"/>
</dbReference>
<dbReference type="CDD" id="cd00408">
    <property type="entry name" value="DHDPS-like"/>
    <property type="match status" value="1"/>
</dbReference>
<feature type="active site" description="Proton donor/acceptor" evidence="4">
    <location>
        <position position="140"/>
    </location>
</feature>
<evidence type="ECO:0000256" key="2">
    <source>
        <dbReference type="ARBA" id="ARBA00023239"/>
    </source>
</evidence>
<proteinExistence type="inferred from homology"/>
<feature type="active site" description="Schiff-base intermediate with substrate" evidence="4">
    <location>
        <position position="168"/>
    </location>
</feature>
<dbReference type="Gene3D" id="3.20.20.70">
    <property type="entry name" value="Aldolase class I"/>
    <property type="match status" value="1"/>
</dbReference>
<gene>
    <name evidence="5" type="ORF">HW566_05080</name>
</gene>
<dbReference type="PANTHER" id="PTHR12128">
    <property type="entry name" value="DIHYDRODIPICOLINATE SYNTHASE"/>
    <property type="match status" value="1"/>
</dbReference>
<reference evidence="5 6" key="1">
    <citation type="submission" date="2020-06" db="EMBL/GenBank/DDBJ databases">
        <authorList>
            <person name="Jo H."/>
        </authorList>
    </citation>
    <scope>NUCLEOTIDE SEQUENCE [LARGE SCALE GENOMIC DNA]</scope>
    <source>
        <strain evidence="5 6">I46</strain>
    </source>
</reference>
<dbReference type="Pfam" id="PF00701">
    <property type="entry name" value="DHDPS"/>
    <property type="match status" value="1"/>
</dbReference>
<dbReference type="SUPFAM" id="SSF51569">
    <property type="entry name" value="Aldolase"/>
    <property type="match status" value="1"/>
</dbReference>
<protein>
    <submittedName>
        <fullName evidence="5">Dihydrodipicolinate synthase family protein</fullName>
    </submittedName>
</protein>
<dbReference type="InterPro" id="IPR013785">
    <property type="entry name" value="Aldolase_TIM"/>
</dbReference>
<dbReference type="PIRSF" id="PIRSF001365">
    <property type="entry name" value="DHDPS"/>
    <property type="match status" value="1"/>
</dbReference>
<dbReference type="PANTHER" id="PTHR12128:SF66">
    <property type="entry name" value="4-HYDROXY-2-OXOGLUTARATE ALDOLASE, MITOCHONDRIAL"/>
    <property type="match status" value="1"/>
</dbReference>